<evidence type="ECO:0000313" key="7">
    <source>
        <dbReference type="Proteomes" id="UP000271683"/>
    </source>
</evidence>
<accession>A0A3N1GPW8</accession>
<evidence type="ECO:0000313" key="6">
    <source>
        <dbReference type="EMBL" id="ROP32289.1"/>
    </source>
</evidence>
<dbReference type="PROSITE" id="PS50987">
    <property type="entry name" value="HTH_ARSR_2"/>
    <property type="match status" value="1"/>
</dbReference>
<evidence type="ECO:0000256" key="3">
    <source>
        <dbReference type="ARBA" id="ARBA00023163"/>
    </source>
</evidence>
<dbReference type="InterPro" id="IPR051081">
    <property type="entry name" value="HTH_MetalResp_TranReg"/>
</dbReference>
<keyword evidence="2" id="KW-0238">DNA-binding</keyword>
<dbReference type="GO" id="GO:0003700">
    <property type="term" value="F:DNA-binding transcription factor activity"/>
    <property type="evidence" value="ECO:0007669"/>
    <property type="project" value="InterPro"/>
</dbReference>
<dbReference type="SMART" id="SM00450">
    <property type="entry name" value="RHOD"/>
    <property type="match status" value="1"/>
</dbReference>
<evidence type="ECO:0000256" key="1">
    <source>
        <dbReference type="ARBA" id="ARBA00023015"/>
    </source>
</evidence>
<dbReference type="Gene3D" id="1.10.10.10">
    <property type="entry name" value="Winged helix-like DNA-binding domain superfamily/Winged helix DNA-binding domain"/>
    <property type="match status" value="1"/>
</dbReference>
<dbReference type="Gene3D" id="3.40.250.10">
    <property type="entry name" value="Rhodanese-like domain"/>
    <property type="match status" value="1"/>
</dbReference>
<sequence length="247" mass="26733">MGNRERKDELFEQFARVGKALSSPKRLELIDLLAQGERTVEALARAAALGMTTCSAHLQTLKQANLVATRKDGTKVYYRLAGGDVADLYARLQTVAAAHLPDVEAARTAYLGPAEAEPVDRDELLHRVKLGRVTVLDVRPAEEYAAGHLPGAVSIPLDQLADRIGDLPARMEIVAYCRGAYCVLAHDAVRLLTAQGRRARPLAEGILEWRAAELPLETGADRAAELLTAAAHTLLARNGVETTDEAR</sequence>
<reference evidence="6 7" key="1">
    <citation type="submission" date="2018-11" db="EMBL/GenBank/DDBJ databases">
        <title>Sequencing the genomes of 1000 actinobacteria strains.</title>
        <authorList>
            <person name="Klenk H.-P."/>
        </authorList>
    </citation>
    <scope>NUCLEOTIDE SEQUENCE [LARGE SCALE GENOMIC DNA]</scope>
    <source>
        <strain evidence="6 7">DSM 43634</strain>
    </source>
</reference>
<dbReference type="SUPFAM" id="SSF46785">
    <property type="entry name" value="Winged helix' DNA-binding domain"/>
    <property type="match status" value="1"/>
</dbReference>
<gene>
    <name evidence="6" type="ORF">EDD30_5226</name>
</gene>
<evidence type="ECO:0000256" key="2">
    <source>
        <dbReference type="ARBA" id="ARBA00023125"/>
    </source>
</evidence>
<dbReference type="CDD" id="cd00090">
    <property type="entry name" value="HTH_ARSR"/>
    <property type="match status" value="1"/>
</dbReference>
<dbReference type="InterPro" id="IPR011991">
    <property type="entry name" value="ArsR-like_HTH"/>
</dbReference>
<evidence type="ECO:0000259" key="4">
    <source>
        <dbReference type="PROSITE" id="PS50206"/>
    </source>
</evidence>
<dbReference type="SUPFAM" id="SSF52821">
    <property type="entry name" value="Rhodanese/Cell cycle control phosphatase"/>
    <property type="match status" value="1"/>
</dbReference>
<dbReference type="AlphaFoldDB" id="A0A3N1GPW8"/>
<dbReference type="PROSITE" id="PS50206">
    <property type="entry name" value="RHODANESE_3"/>
    <property type="match status" value="1"/>
</dbReference>
<dbReference type="SMART" id="SM00418">
    <property type="entry name" value="HTH_ARSR"/>
    <property type="match status" value="1"/>
</dbReference>
<comment type="caution">
    <text evidence="6">The sequence shown here is derived from an EMBL/GenBank/DDBJ whole genome shotgun (WGS) entry which is preliminary data.</text>
</comment>
<dbReference type="InterPro" id="IPR001845">
    <property type="entry name" value="HTH_ArsR_DNA-bd_dom"/>
</dbReference>
<dbReference type="InterPro" id="IPR036390">
    <property type="entry name" value="WH_DNA-bd_sf"/>
</dbReference>
<feature type="domain" description="Rhodanese" evidence="4">
    <location>
        <begin position="129"/>
        <end position="218"/>
    </location>
</feature>
<dbReference type="InterPro" id="IPR001307">
    <property type="entry name" value="Thiosulphate_STrfase_CS"/>
</dbReference>
<dbReference type="PRINTS" id="PR00778">
    <property type="entry name" value="HTHARSR"/>
</dbReference>
<protein>
    <submittedName>
        <fullName evidence="6">ArsR family transcriptional regulator</fullName>
    </submittedName>
</protein>
<dbReference type="InterPro" id="IPR036873">
    <property type="entry name" value="Rhodanese-like_dom_sf"/>
</dbReference>
<dbReference type="InterPro" id="IPR001763">
    <property type="entry name" value="Rhodanese-like_dom"/>
</dbReference>
<dbReference type="RefSeq" id="WP_084557592.1">
    <property type="nucleotide sequence ID" value="NZ_RJKL01000001.1"/>
</dbReference>
<dbReference type="FunFam" id="3.40.250.10:FF:000039">
    <property type="entry name" value="ArsR family transcriptional regulator"/>
    <property type="match status" value="1"/>
</dbReference>
<name>A0A3N1GPW8_9ACTN</name>
<dbReference type="EMBL" id="RJKL01000001">
    <property type="protein sequence ID" value="ROP32289.1"/>
    <property type="molecule type" value="Genomic_DNA"/>
</dbReference>
<keyword evidence="1" id="KW-0805">Transcription regulation</keyword>
<evidence type="ECO:0000259" key="5">
    <source>
        <dbReference type="PROSITE" id="PS50987"/>
    </source>
</evidence>
<dbReference type="Proteomes" id="UP000271683">
    <property type="component" value="Unassembled WGS sequence"/>
</dbReference>
<dbReference type="GO" id="GO:0004792">
    <property type="term" value="F:thiosulfate-cyanide sulfurtransferase activity"/>
    <property type="evidence" value="ECO:0007669"/>
    <property type="project" value="InterPro"/>
</dbReference>
<dbReference type="InterPro" id="IPR036388">
    <property type="entry name" value="WH-like_DNA-bd_sf"/>
</dbReference>
<keyword evidence="3" id="KW-0804">Transcription</keyword>
<dbReference type="PANTHER" id="PTHR33154">
    <property type="entry name" value="TRANSCRIPTIONAL REGULATOR, ARSR FAMILY"/>
    <property type="match status" value="1"/>
</dbReference>
<dbReference type="PROSITE" id="PS00380">
    <property type="entry name" value="RHODANESE_1"/>
    <property type="match status" value="1"/>
</dbReference>
<dbReference type="OrthoDB" id="9802028at2"/>
<feature type="domain" description="HTH arsR-type" evidence="5">
    <location>
        <begin position="6"/>
        <end position="100"/>
    </location>
</feature>
<dbReference type="Pfam" id="PF00581">
    <property type="entry name" value="Rhodanese"/>
    <property type="match status" value="1"/>
</dbReference>
<dbReference type="GO" id="GO:0003677">
    <property type="term" value="F:DNA binding"/>
    <property type="evidence" value="ECO:0007669"/>
    <property type="project" value="UniProtKB-KW"/>
</dbReference>
<dbReference type="NCBIfam" id="NF033788">
    <property type="entry name" value="HTH_metalloreg"/>
    <property type="match status" value="1"/>
</dbReference>
<dbReference type="Pfam" id="PF12840">
    <property type="entry name" value="HTH_20"/>
    <property type="match status" value="1"/>
</dbReference>
<dbReference type="PANTHER" id="PTHR33154:SF18">
    <property type="entry name" value="ARSENICAL RESISTANCE OPERON REPRESSOR"/>
    <property type="match status" value="1"/>
</dbReference>
<dbReference type="CDD" id="cd00158">
    <property type="entry name" value="RHOD"/>
    <property type="match status" value="1"/>
</dbReference>
<organism evidence="6 7">
    <name type="scientific">Couchioplanes caeruleus</name>
    <dbReference type="NCBI Taxonomy" id="56438"/>
    <lineage>
        <taxon>Bacteria</taxon>
        <taxon>Bacillati</taxon>
        <taxon>Actinomycetota</taxon>
        <taxon>Actinomycetes</taxon>
        <taxon>Micromonosporales</taxon>
        <taxon>Micromonosporaceae</taxon>
        <taxon>Couchioplanes</taxon>
    </lineage>
</organism>
<proteinExistence type="predicted"/>